<dbReference type="OrthoDB" id="50443at2157"/>
<feature type="transmembrane region" description="Helical" evidence="2">
    <location>
        <begin position="75"/>
        <end position="97"/>
    </location>
</feature>
<dbReference type="InParanoid" id="I3TF92"/>
<evidence type="ECO:0000313" key="4">
    <source>
        <dbReference type="Proteomes" id="UP000005270"/>
    </source>
</evidence>
<dbReference type="GO" id="GO:0005886">
    <property type="term" value="C:plasma membrane"/>
    <property type="evidence" value="ECO:0007669"/>
    <property type="project" value="UniProtKB-SubCell"/>
</dbReference>
<feature type="transmembrane region" description="Helical" evidence="2">
    <location>
        <begin position="103"/>
        <end position="120"/>
    </location>
</feature>
<dbReference type="GeneID" id="13013326"/>
<name>I3TF92_THEC1</name>
<evidence type="ECO:0000313" key="3">
    <source>
        <dbReference type="EMBL" id="AFK51430.1"/>
    </source>
</evidence>
<dbReference type="HOGENOM" id="CLU_077931_1_1_2"/>
<keyword evidence="1" id="KW-1003">Cell membrane</keyword>
<protein>
    <submittedName>
        <fullName evidence="3">BioY protein</fullName>
    </submittedName>
</protein>
<dbReference type="Gene3D" id="1.10.1760.20">
    <property type="match status" value="1"/>
</dbReference>
<evidence type="ECO:0000256" key="2">
    <source>
        <dbReference type="SAM" id="Phobius"/>
    </source>
</evidence>
<feature type="transmembrane region" description="Helical" evidence="2">
    <location>
        <begin position="51"/>
        <end position="68"/>
    </location>
</feature>
<feature type="transmembrane region" description="Helical" evidence="2">
    <location>
        <begin position="161"/>
        <end position="193"/>
    </location>
</feature>
<accession>I3TF92</accession>
<keyword evidence="4" id="KW-1185">Reference proteome</keyword>
<dbReference type="KEGG" id="thg:TCELL_1007"/>
<reference evidence="3 4" key="1">
    <citation type="journal article" date="2012" name="J. Bacteriol.">
        <title>Complete genome sequence of the hyperthermophilic cellulolytic Crenarchaeon 'Thermogladius cellulolyticus' 1633.</title>
        <authorList>
            <person name="Mardanov A.V."/>
            <person name="Kochetkova T.V."/>
            <person name="Beletsky A.V."/>
            <person name="Bonch-Osmolovskaya E.A."/>
            <person name="Ravin N.V."/>
            <person name="Skryabin K.G."/>
        </authorList>
    </citation>
    <scope>NUCLEOTIDE SEQUENCE [LARGE SCALE GENOMIC DNA]</scope>
    <source>
        <strain evidence="4">DSM 22663 / VKM B-2946 / 1633</strain>
    </source>
</reference>
<feature type="transmembrane region" description="Helical" evidence="2">
    <location>
        <begin position="132"/>
        <end position="155"/>
    </location>
</feature>
<keyword evidence="2" id="KW-0812">Transmembrane</keyword>
<comment type="similarity">
    <text evidence="1">Belongs to the BioY family.</text>
</comment>
<dbReference type="Pfam" id="PF02632">
    <property type="entry name" value="BioY"/>
    <property type="match status" value="1"/>
</dbReference>
<dbReference type="GO" id="GO:0015225">
    <property type="term" value="F:biotin transmembrane transporter activity"/>
    <property type="evidence" value="ECO:0007669"/>
    <property type="project" value="UniProtKB-UniRule"/>
</dbReference>
<sequence>MSRQEYVEVSARAGVSRVLARAGYEVLEVALGVLALAASSKARFATPLSPVPFTLQTLVLLYIILVLRERAWRPVLSYIALGLAGLPVFAYGGGPAYVFSPTFGYLVGFLLASFVGGRLASGRVLTPRKLVLSSLVSTLVIYAAGYAYLTAWLAAVARTSLAAALVAGLVSGVLIFIPWDLLKALAAAVLVVATNKVRARLLKELKEYASP</sequence>
<keyword evidence="1 2" id="KW-0472">Membrane</keyword>
<dbReference type="eggNOG" id="arCOG02986">
    <property type="taxonomic scope" value="Archaea"/>
</dbReference>
<feature type="transmembrane region" description="Helical" evidence="2">
    <location>
        <begin position="21"/>
        <end position="39"/>
    </location>
</feature>
<comment type="subcellular location">
    <subcellularLocation>
        <location evidence="1">Cell membrane</location>
        <topology evidence="1">Multi-pass membrane protein</topology>
    </subcellularLocation>
</comment>
<proteinExistence type="inferred from homology"/>
<organism evidence="3 4">
    <name type="scientific">Thermogladius calderae (strain DSM 22663 / VKM B-2946 / 1633)</name>
    <dbReference type="NCBI Taxonomy" id="1184251"/>
    <lineage>
        <taxon>Archaea</taxon>
        <taxon>Thermoproteota</taxon>
        <taxon>Thermoprotei</taxon>
        <taxon>Desulfurococcales</taxon>
        <taxon>Desulfurococcaceae</taxon>
        <taxon>Thermogladius</taxon>
    </lineage>
</organism>
<dbReference type="Proteomes" id="UP000005270">
    <property type="component" value="Chromosome"/>
</dbReference>
<dbReference type="STRING" id="1184251.TCELL_1007"/>
<dbReference type="AlphaFoldDB" id="I3TF92"/>
<keyword evidence="2" id="KW-1133">Transmembrane helix</keyword>
<keyword evidence="1" id="KW-0813">Transport</keyword>
<gene>
    <name evidence="3" type="ordered locus">TCELL_1007</name>
</gene>
<evidence type="ECO:0000256" key="1">
    <source>
        <dbReference type="PIRNR" id="PIRNR016661"/>
    </source>
</evidence>
<dbReference type="PANTHER" id="PTHR34295">
    <property type="entry name" value="BIOTIN TRANSPORTER BIOY"/>
    <property type="match status" value="1"/>
</dbReference>
<dbReference type="RefSeq" id="WP_014737680.1">
    <property type="nucleotide sequence ID" value="NC_017954.1"/>
</dbReference>
<dbReference type="PANTHER" id="PTHR34295:SF1">
    <property type="entry name" value="BIOTIN TRANSPORTER BIOY"/>
    <property type="match status" value="1"/>
</dbReference>
<dbReference type="EMBL" id="CP003531">
    <property type="protein sequence ID" value="AFK51430.1"/>
    <property type="molecule type" value="Genomic_DNA"/>
</dbReference>
<dbReference type="InterPro" id="IPR003784">
    <property type="entry name" value="BioY"/>
</dbReference>
<dbReference type="PIRSF" id="PIRSF016661">
    <property type="entry name" value="BioY"/>
    <property type="match status" value="1"/>
</dbReference>